<accession>A0A9D3RLE3</accession>
<feature type="compositionally biased region" description="Basic and acidic residues" evidence="1">
    <location>
        <begin position="473"/>
        <end position="491"/>
    </location>
</feature>
<name>A0A9D3RLE3_ANGAN</name>
<dbReference type="PANTHER" id="PTHR47013:SF1">
    <property type="entry name" value="SPLICING FACTOR, ARGININE_SERINE-RICH 19"/>
    <property type="match status" value="1"/>
</dbReference>
<feature type="region of interest" description="Disordered" evidence="1">
    <location>
        <begin position="221"/>
        <end position="293"/>
    </location>
</feature>
<proteinExistence type="predicted"/>
<gene>
    <name evidence="3" type="ORF">ANANG_G00286800</name>
</gene>
<dbReference type="AlphaFoldDB" id="A0A9D3RLE3"/>
<feature type="region of interest" description="Disordered" evidence="1">
    <location>
        <begin position="318"/>
        <end position="552"/>
    </location>
</feature>
<feature type="compositionally biased region" description="Gly residues" evidence="1">
    <location>
        <begin position="282"/>
        <end position="293"/>
    </location>
</feature>
<feature type="compositionally biased region" description="Basic and acidic residues" evidence="1">
    <location>
        <begin position="30"/>
        <end position="41"/>
    </location>
</feature>
<dbReference type="InterPro" id="IPR042841">
    <property type="entry name" value="SCAF1"/>
</dbReference>
<evidence type="ECO:0000256" key="1">
    <source>
        <dbReference type="SAM" id="MobiDB-lite"/>
    </source>
</evidence>
<feature type="compositionally biased region" description="Acidic residues" evidence="1">
    <location>
        <begin position="338"/>
        <end position="347"/>
    </location>
</feature>
<sequence length="783" mass="83356">MPEEDEFDQVDSGRPRSKKGKRQREEEGEERERERESERRASPRRCRAGREVAEDHRSELGSAAPVVSGSLLPPVSPRCSPHQCFDGVDFDVELTAEVRLEGGPAFTVLSSVAPGVPARKSGAFTHRLPSLLNHPSLSWRPRLKGHLVDTCRPPCQSPCRPPASLPFQPRDASTTLLLKRSAAPTSAAGVVDAPTGPPALVPVDPALVPGVLPLVLFPRLPRRPGRAEPPPTAPGTPCPPPRPPCAPSLPLSPSADPSVRASSAPRASGRAGRVRLFPPAGRGRGGGGGGGGADVERILRVLDGDEFVSVRAEGDWQAVPRGAATSPARGSGRGGRQEEEEDQEEDQDRSASLSLTPPRPRSYDSDRFSEKPAGEALSLDGEALDSDYPSLEDSPRPAPCLGPRPLLPAPRARAQAQEREARQEEEVPAERKKVGPSEPPSEPSPARTFPPSPLRPPPPPPAARPARSLARQEAAESGKEREKGGKKEGGRSAKYGKAAGGVGGGGRKRKLQSKVSVLSLPPPPLTLPLPPSRRPPASRRPRPAGGPASWSLQTGVDCTAGGVLALTALLFKMEEANVAGRAKAHEFIQATSQMLSQANQSQSQQHPPASSSSSASSSQVPPLPSLAPPPAQFVLHGSLPLVGGAKAGLSAGGGWALTPPGPVPTGSSGGPGGSSETGWDGESKDPEKYLKKLHTQERAVEEVKLAIKPYYQRKDINKDEYKDILRKAVHKICHSRTGEINPVKVSNLVKLYVQRYKYFRKHGRRMDEEEREGEQIALHPFSS</sequence>
<feature type="compositionally biased region" description="Pro residues" evidence="1">
    <location>
        <begin position="520"/>
        <end position="534"/>
    </location>
</feature>
<feature type="region of interest" description="Disordered" evidence="1">
    <location>
        <begin position="1"/>
        <end position="61"/>
    </location>
</feature>
<feature type="compositionally biased region" description="Basic and acidic residues" evidence="1">
    <location>
        <begin position="361"/>
        <end position="373"/>
    </location>
</feature>
<feature type="compositionally biased region" description="Basic and acidic residues" evidence="1">
    <location>
        <begin position="48"/>
        <end position="59"/>
    </location>
</feature>
<keyword evidence="4" id="KW-1185">Reference proteome</keyword>
<dbReference type="EMBL" id="JAFIRN010000017">
    <property type="protein sequence ID" value="KAG5832032.1"/>
    <property type="molecule type" value="Genomic_DNA"/>
</dbReference>
<comment type="caution">
    <text evidence="3">The sequence shown here is derived from an EMBL/GenBank/DDBJ whole genome shotgun (WGS) entry which is preliminary data.</text>
</comment>
<feature type="region of interest" description="Disordered" evidence="1">
    <location>
        <begin position="653"/>
        <end position="685"/>
    </location>
</feature>
<feature type="compositionally biased region" description="Low complexity" evidence="1">
    <location>
        <begin position="593"/>
        <end position="620"/>
    </location>
</feature>
<feature type="compositionally biased region" description="Pro residues" evidence="1">
    <location>
        <begin position="227"/>
        <end position="247"/>
    </location>
</feature>
<evidence type="ECO:0000313" key="3">
    <source>
        <dbReference type="EMBL" id="KAG5832032.1"/>
    </source>
</evidence>
<evidence type="ECO:0000313" key="4">
    <source>
        <dbReference type="Proteomes" id="UP001044222"/>
    </source>
</evidence>
<reference evidence="3" key="1">
    <citation type="submission" date="2021-01" db="EMBL/GenBank/DDBJ databases">
        <title>A chromosome-scale assembly of European eel, Anguilla anguilla.</title>
        <authorList>
            <person name="Henkel C."/>
            <person name="Jong-Raadsen S.A."/>
            <person name="Dufour S."/>
            <person name="Weltzien F.-A."/>
            <person name="Palstra A.P."/>
            <person name="Pelster B."/>
            <person name="Spaink H.P."/>
            <person name="Van Den Thillart G.E."/>
            <person name="Jansen H."/>
            <person name="Zahm M."/>
            <person name="Klopp C."/>
            <person name="Cedric C."/>
            <person name="Louis A."/>
            <person name="Berthelot C."/>
            <person name="Parey E."/>
            <person name="Roest Crollius H."/>
            <person name="Montfort J."/>
            <person name="Robinson-Rechavi M."/>
            <person name="Bucao C."/>
            <person name="Bouchez O."/>
            <person name="Gislard M."/>
            <person name="Lluch J."/>
            <person name="Milhes M."/>
            <person name="Lampietro C."/>
            <person name="Lopez Roques C."/>
            <person name="Donnadieu C."/>
            <person name="Braasch I."/>
            <person name="Desvignes T."/>
            <person name="Postlethwait J."/>
            <person name="Bobe J."/>
            <person name="Guiguen Y."/>
            <person name="Dirks R."/>
        </authorList>
    </citation>
    <scope>NUCLEOTIDE SEQUENCE</scope>
    <source>
        <strain evidence="3">Tag_6206</strain>
        <tissue evidence="3">Liver</tissue>
    </source>
</reference>
<evidence type="ECO:0000259" key="2">
    <source>
        <dbReference type="Pfam" id="PF23030"/>
    </source>
</evidence>
<protein>
    <recommendedName>
        <fullName evidence="2">SFR19-like C-terminal domain-containing protein</fullName>
    </recommendedName>
</protein>
<dbReference type="Proteomes" id="UP001044222">
    <property type="component" value="Chromosome 17"/>
</dbReference>
<feature type="compositionally biased region" description="Basic and acidic residues" evidence="1">
    <location>
        <begin position="416"/>
        <end position="435"/>
    </location>
</feature>
<feature type="compositionally biased region" description="Low complexity" evidence="1">
    <location>
        <begin position="248"/>
        <end position="275"/>
    </location>
</feature>
<dbReference type="InterPro" id="IPR057031">
    <property type="entry name" value="SFR19-like_C"/>
</dbReference>
<feature type="compositionally biased region" description="Pro residues" evidence="1">
    <location>
        <begin position="437"/>
        <end position="463"/>
    </location>
</feature>
<feature type="region of interest" description="Disordered" evidence="1">
    <location>
        <begin position="593"/>
        <end position="629"/>
    </location>
</feature>
<feature type="compositionally biased region" description="Pro residues" evidence="1">
    <location>
        <begin position="396"/>
        <end position="408"/>
    </location>
</feature>
<dbReference type="GO" id="GO:0099122">
    <property type="term" value="F:RNA polymerase II C-terminal domain binding"/>
    <property type="evidence" value="ECO:0007669"/>
    <property type="project" value="TreeGrafter"/>
</dbReference>
<organism evidence="3 4">
    <name type="scientific">Anguilla anguilla</name>
    <name type="common">European freshwater eel</name>
    <name type="synonym">Muraena anguilla</name>
    <dbReference type="NCBI Taxonomy" id="7936"/>
    <lineage>
        <taxon>Eukaryota</taxon>
        <taxon>Metazoa</taxon>
        <taxon>Chordata</taxon>
        <taxon>Craniata</taxon>
        <taxon>Vertebrata</taxon>
        <taxon>Euteleostomi</taxon>
        <taxon>Actinopterygii</taxon>
        <taxon>Neopterygii</taxon>
        <taxon>Teleostei</taxon>
        <taxon>Anguilliformes</taxon>
        <taxon>Anguillidae</taxon>
        <taxon>Anguilla</taxon>
    </lineage>
</organism>
<feature type="domain" description="SFR19-like C-terminal" evidence="2">
    <location>
        <begin position="683"/>
        <end position="767"/>
    </location>
</feature>
<dbReference type="Pfam" id="PF23030">
    <property type="entry name" value="SCAF11-like_C"/>
    <property type="match status" value="1"/>
</dbReference>
<dbReference type="PANTHER" id="PTHR47013">
    <property type="entry name" value="SPLICING FACTOR, ARGININE/SERINE-RICH 19"/>
    <property type="match status" value="1"/>
</dbReference>